<dbReference type="PANTHER" id="PTHR31528:SF15">
    <property type="entry name" value="RIBOFLAVIN-BINDING PROTEIN RIBY"/>
    <property type="match status" value="1"/>
</dbReference>
<dbReference type="Gene3D" id="3.40.190.10">
    <property type="entry name" value="Periplasmic binding protein-like II"/>
    <property type="match status" value="2"/>
</dbReference>
<dbReference type="InterPro" id="IPR027939">
    <property type="entry name" value="NMT1/THI5"/>
</dbReference>
<dbReference type="AlphaFoldDB" id="A0A844WBA7"/>
<gene>
    <name evidence="2" type="ORF">GLS40_10230</name>
</gene>
<sequence>MVRSSPWGMDSAQFTFGEELGYFAAEDINIDYVVAQGSLAAVQQVVGGHGDLGYLSPESLAVSFQDGNDPLPVVLTYNAYPKTVWEVVVLQDSPITDFAGLKGKTIGVGTNSSGNVPFTKAALNAAGFSDTDYQFLAVGFGPQAFHALTSGQIDALNLFHTMHESLASSGTAIRRLSYPEGFREVPSSSIFFGTDFVREKPDVVAGFGRALAKANLACKTNPEACARSLWRAMPELRVPGSEEKALKGAVATINVNFDHMLPDFVKPGEYGAFYPDSVRALLEAAKDGGLLASADIPDDNIFTNEFVSQYNDFDADEVIKRARAAE</sequence>
<evidence type="ECO:0000313" key="3">
    <source>
        <dbReference type="Proteomes" id="UP000443843"/>
    </source>
</evidence>
<name>A0A844WBA7_9RHOB</name>
<reference evidence="2 3" key="1">
    <citation type="submission" date="2019-11" db="EMBL/GenBank/DDBJ databases">
        <title>Pseudooceanicola pacifica sp. nov., isolated from deep-sea sediment of the Pacific Ocean.</title>
        <authorList>
            <person name="Lyu L."/>
        </authorList>
    </citation>
    <scope>NUCLEOTIDE SEQUENCE [LARGE SCALE GENOMIC DNA]</scope>
    <source>
        <strain evidence="2 3">216_PA32_1</strain>
    </source>
</reference>
<dbReference type="GO" id="GO:0009228">
    <property type="term" value="P:thiamine biosynthetic process"/>
    <property type="evidence" value="ECO:0007669"/>
    <property type="project" value="InterPro"/>
</dbReference>
<dbReference type="InterPro" id="IPR015168">
    <property type="entry name" value="SsuA/THI5"/>
</dbReference>
<evidence type="ECO:0000313" key="2">
    <source>
        <dbReference type="EMBL" id="MWB78403.1"/>
    </source>
</evidence>
<dbReference type="PANTHER" id="PTHR31528">
    <property type="entry name" value="4-AMINO-5-HYDROXYMETHYL-2-METHYLPYRIMIDINE PHOSPHATE SYNTHASE THI11-RELATED"/>
    <property type="match status" value="1"/>
</dbReference>
<keyword evidence="3" id="KW-1185">Reference proteome</keyword>
<dbReference type="Proteomes" id="UP000443843">
    <property type="component" value="Unassembled WGS sequence"/>
</dbReference>
<organism evidence="2 3">
    <name type="scientific">Pseudooceanicola pacificus</name>
    <dbReference type="NCBI Taxonomy" id="2676438"/>
    <lineage>
        <taxon>Bacteria</taxon>
        <taxon>Pseudomonadati</taxon>
        <taxon>Pseudomonadota</taxon>
        <taxon>Alphaproteobacteria</taxon>
        <taxon>Rhodobacterales</taxon>
        <taxon>Paracoccaceae</taxon>
        <taxon>Pseudooceanicola</taxon>
    </lineage>
</organism>
<dbReference type="Pfam" id="PF09084">
    <property type="entry name" value="NMT1"/>
    <property type="match status" value="1"/>
</dbReference>
<dbReference type="EMBL" id="WNXQ01000005">
    <property type="protein sequence ID" value="MWB78403.1"/>
    <property type="molecule type" value="Genomic_DNA"/>
</dbReference>
<dbReference type="SUPFAM" id="SSF53850">
    <property type="entry name" value="Periplasmic binding protein-like II"/>
    <property type="match status" value="1"/>
</dbReference>
<accession>A0A844WBA7</accession>
<dbReference type="RefSeq" id="WP_160382683.1">
    <property type="nucleotide sequence ID" value="NZ_WNXQ01000005.1"/>
</dbReference>
<proteinExistence type="predicted"/>
<comment type="caution">
    <text evidence="2">The sequence shown here is derived from an EMBL/GenBank/DDBJ whole genome shotgun (WGS) entry which is preliminary data.</text>
</comment>
<protein>
    <submittedName>
        <fullName evidence="2">PhnD/SsuA/transferrin family substrate-binding protein</fullName>
    </submittedName>
</protein>
<evidence type="ECO:0000259" key="1">
    <source>
        <dbReference type="Pfam" id="PF09084"/>
    </source>
</evidence>
<feature type="domain" description="SsuA/THI5-like" evidence="1">
    <location>
        <begin position="12"/>
        <end position="224"/>
    </location>
</feature>